<evidence type="ECO:0000256" key="1">
    <source>
        <dbReference type="SAM" id="MobiDB-lite"/>
    </source>
</evidence>
<dbReference type="InterPro" id="IPR005901">
    <property type="entry name" value="GLPGLI"/>
</dbReference>
<dbReference type="NCBIfam" id="TIGR01200">
    <property type="entry name" value="GLPGLI"/>
    <property type="match status" value="1"/>
</dbReference>
<dbReference type="RefSeq" id="WP_002696924.1">
    <property type="nucleotide sequence ID" value="NZ_AAWS01000012.1"/>
</dbReference>
<evidence type="ECO:0000256" key="2">
    <source>
        <dbReference type="SAM" id="SignalP"/>
    </source>
</evidence>
<dbReference type="AlphaFoldDB" id="A1ZKM6"/>
<dbReference type="eggNOG" id="ENOG502Z8ZW">
    <property type="taxonomic scope" value="Bacteria"/>
</dbReference>
<feature type="signal peptide" evidence="2">
    <location>
        <begin position="1"/>
        <end position="19"/>
    </location>
</feature>
<keyword evidence="2" id="KW-0732">Signal</keyword>
<comment type="caution">
    <text evidence="3">The sequence shown here is derived from an EMBL/GenBank/DDBJ whole genome shotgun (WGS) entry which is preliminary data.</text>
</comment>
<feature type="compositionally biased region" description="Basic residues" evidence="1">
    <location>
        <begin position="227"/>
        <end position="243"/>
    </location>
</feature>
<sequence>MKKLLTLVLIASLPLLANAQNNEGSILYTTKTKVKLTGDIVNMLSKEQLAKIQNRTSQKQLFFNDKESVYRKPAKPSKEEQPTEQSFSAGGTQIKIKFAGGESDDQLYYNIANQQVVDMRTFLGKRFLIKDAPQKLQWKLTAETKKILGYECRRATLKTNKQEAEAWFTMQIPVASGPRGYGQLPGMVLELSSIKIKDDGEKSEPTTTTATQINLKKLDKGTITPPKKGKKVSRKQFKKIQQRKQKEMKERYRNKGGTIKFHKN</sequence>
<reference evidence="3 4" key="1">
    <citation type="submission" date="2007-01" db="EMBL/GenBank/DDBJ databases">
        <authorList>
            <person name="Haygood M."/>
            <person name="Podell S."/>
            <person name="Anderson C."/>
            <person name="Hopkinson B."/>
            <person name="Roe K."/>
            <person name="Barbeau K."/>
            <person name="Gaasterland T."/>
            <person name="Ferriera S."/>
            <person name="Johnson J."/>
            <person name="Kravitz S."/>
            <person name="Beeson K."/>
            <person name="Sutton G."/>
            <person name="Rogers Y.-H."/>
            <person name="Friedman R."/>
            <person name="Frazier M."/>
            <person name="Venter J.C."/>
        </authorList>
    </citation>
    <scope>NUCLEOTIDE SEQUENCE [LARGE SCALE GENOMIC DNA]</scope>
    <source>
        <strain evidence="3 4">ATCC 23134</strain>
    </source>
</reference>
<proteinExistence type="predicted"/>
<accession>A1ZKM6</accession>
<dbReference type="Pfam" id="PF22252">
    <property type="entry name" value="PNGase_F-II_N"/>
    <property type="match status" value="1"/>
</dbReference>
<dbReference type="Proteomes" id="UP000004095">
    <property type="component" value="Unassembled WGS sequence"/>
</dbReference>
<dbReference type="OrthoDB" id="1440774at2"/>
<gene>
    <name evidence="3" type="ORF">M23134_02443</name>
</gene>
<feature type="compositionally biased region" description="Basic and acidic residues" evidence="1">
    <location>
        <begin position="244"/>
        <end position="253"/>
    </location>
</feature>
<organism evidence="3 4">
    <name type="scientific">Microscilla marina ATCC 23134</name>
    <dbReference type="NCBI Taxonomy" id="313606"/>
    <lineage>
        <taxon>Bacteria</taxon>
        <taxon>Pseudomonadati</taxon>
        <taxon>Bacteroidota</taxon>
        <taxon>Cytophagia</taxon>
        <taxon>Cytophagales</taxon>
        <taxon>Microscillaceae</taxon>
        <taxon>Microscilla</taxon>
    </lineage>
</organism>
<feature type="region of interest" description="Disordered" evidence="1">
    <location>
        <begin position="220"/>
        <end position="264"/>
    </location>
</feature>
<protein>
    <recommendedName>
        <fullName evidence="5">GLPGLI family protein</fullName>
    </recommendedName>
</protein>
<evidence type="ECO:0000313" key="4">
    <source>
        <dbReference type="Proteomes" id="UP000004095"/>
    </source>
</evidence>
<keyword evidence="4" id="KW-1185">Reference proteome</keyword>
<dbReference type="EMBL" id="AAWS01000012">
    <property type="protein sequence ID" value="EAY29252.1"/>
    <property type="molecule type" value="Genomic_DNA"/>
</dbReference>
<evidence type="ECO:0000313" key="3">
    <source>
        <dbReference type="EMBL" id="EAY29252.1"/>
    </source>
</evidence>
<feature type="chain" id="PRO_5002641983" description="GLPGLI family protein" evidence="2">
    <location>
        <begin position="20"/>
        <end position="264"/>
    </location>
</feature>
<evidence type="ECO:0008006" key="5">
    <source>
        <dbReference type="Google" id="ProtNLM"/>
    </source>
</evidence>
<name>A1ZKM6_MICM2</name>